<sequence>MLPPHVYASVDEFHLDRVCGGYTDALFENAKLEENALLARDPDQNEGTTSSSSNFISSDSPDSEEEEGEEANQLVLNMRKGGQPIVASVVPIVTLVVLVIPILVSSSNLEDFDDLAFAPTQPIGEDVIAHSYLEGGGSDMSLGEVNMAPRLFTGSSACFGNTAPSEARLSRASELKRSKKKIKKISSLERQSSELKRSKKKISSLEKQAKLDSTTAKQMKLDLAAAIQEKDASYVVVTEAQGEVAAVQEQLNKALGDLSKLERVSYSPVYERVFNQGND</sequence>
<feature type="compositionally biased region" description="Acidic residues" evidence="2">
    <location>
        <begin position="61"/>
        <end position="70"/>
    </location>
</feature>
<keyword evidence="3" id="KW-0472">Membrane</keyword>
<protein>
    <submittedName>
        <fullName evidence="4">Uncharacterized protein</fullName>
    </submittedName>
</protein>
<reference evidence="5" key="1">
    <citation type="submission" date="2019-07" db="EMBL/GenBank/DDBJ databases">
        <title>De Novo Assembly of kiwifruit Actinidia rufa.</title>
        <authorList>
            <person name="Sugita-Konishi S."/>
            <person name="Sato K."/>
            <person name="Mori E."/>
            <person name="Abe Y."/>
            <person name="Kisaki G."/>
            <person name="Hamano K."/>
            <person name="Suezawa K."/>
            <person name="Otani M."/>
            <person name="Fukuda T."/>
            <person name="Manabe T."/>
            <person name="Gomi K."/>
            <person name="Tabuchi M."/>
            <person name="Akimitsu K."/>
            <person name="Kataoka I."/>
        </authorList>
    </citation>
    <scope>NUCLEOTIDE SEQUENCE [LARGE SCALE GENOMIC DNA]</scope>
    <source>
        <strain evidence="5">cv. Fuchu</strain>
    </source>
</reference>
<comment type="caution">
    <text evidence="4">The sequence shown here is derived from an EMBL/GenBank/DDBJ whole genome shotgun (WGS) entry which is preliminary data.</text>
</comment>
<dbReference type="Proteomes" id="UP000585474">
    <property type="component" value="Unassembled WGS sequence"/>
</dbReference>
<keyword evidence="5" id="KW-1185">Reference proteome</keyword>
<dbReference type="AlphaFoldDB" id="A0A7J0DRD5"/>
<evidence type="ECO:0000256" key="3">
    <source>
        <dbReference type="SAM" id="Phobius"/>
    </source>
</evidence>
<evidence type="ECO:0000256" key="1">
    <source>
        <dbReference type="SAM" id="Coils"/>
    </source>
</evidence>
<keyword evidence="3" id="KW-0812">Transmembrane</keyword>
<dbReference type="EMBL" id="BJWL01000339">
    <property type="protein sequence ID" value="GFS39975.1"/>
    <property type="molecule type" value="Genomic_DNA"/>
</dbReference>
<feature type="coiled-coil region" evidence="1">
    <location>
        <begin position="237"/>
        <end position="264"/>
    </location>
</feature>
<keyword evidence="1" id="KW-0175">Coiled coil</keyword>
<organism evidence="4 5">
    <name type="scientific">Actinidia rufa</name>
    <dbReference type="NCBI Taxonomy" id="165716"/>
    <lineage>
        <taxon>Eukaryota</taxon>
        <taxon>Viridiplantae</taxon>
        <taxon>Streptophyta</taxon>
        <taxon>Embryophyta</taxon>
        <taxon>Tracheophyta</taxon>
        <taxon>Spermatophyta</taxon>
        <taxon>Magnoliopsida</taxon>
        <taxon>eudicotyledons</taxon>
        <taxon>Gunneridae</taxon>
        <taxon>Pentapetalae</taxon>
        <taxon>asterids</taxon>
        <taxon>Ericales</taxon>
        <taxon>Actinidiaceae</taxon>
        <taxon>Actinidia</taxon>
    </lineage>
</organism>
<proteinExistence type="predicted"/>
<keyword evidence="3" id="KW-1133">Transmembrane helix</keyword>
<feature type="region of interest" description="Disordered" evidence="2">
    <location>
        <begin position="38"/>
        <end position="71"/>
    </location>
</feature>
<gene>
    <name evidence="4" type="ORF">Acr_00g0065920</name>
</gene>
<name>A0A7J0DRD5_9ERIC</name>
<evidence type="ECO:0000256" key="2">
    <source>
        <dbReference type="SAM" id="MobiDB-lite"/>
    </source>
</evidence>
<evidence type="ECO:0000313" key="5">
    <source>
        <dbReference type="Proteomes" id="UP000585474"/>
    </source>
</evidence>
<feature type="transmembrane region" description="Helical" evidence="3">
    <location>
        <begin position="85"/>
        <end position="104"/>
    </location>
</feature>
<feature type="compositionally biased region" description="Low complexity" evidence="2">
    <location>
        <begin position="50"/>
        <end position="60"/>
    </location>
</feature>
<evidence type="ECO:0000313" key="4">
    <source>
        <dbReference type="EMBL" id="GFS39975.1"/>
    </source>
</evidence>
<accession>A0A7J0DRD5</accession>